<evidence type="ECO:0000256" key="3">
    <source>
        <dbReference type="ARBA" id="ARBA00023125"/>
    </source>
</evidence>
<dbReference type="Gene3D" id="3.40.190.290">
    <property type="match status" value="1"/>
</dbReference>
<dbReference type="AlphaFoldDB" id="A0A3E3EGX9"/>
<evidence type="ECO:0000256" key="2">
    <source>
        <dbReference type="ARBA" id="ARBA00023015"/>
    </source>
</evidence>
<dbReference type="Pfam" id="PF03466">
    <property type="entry name" value="LysR_substrate"/>
    <property type="match status" value="1"/>
</dbReference>
<comment type="similarity">
    <text evidence="1">Belongs to the LysR transcriptional regulatory family.</text>
</comment>
<dbReference type="InterPro" id="IPR036390">
    <property type="entry name" value="WH_DNA-bd_sf"/>
</dbReference>
<dbReference type="InterPro" id="IPR036388">
    <property type="entry name" value="WH-like_DNA-bd_sf"/>
</dbReference>
<dbReference type="Proteomes" id="UP000261032">
    <property type="component" value="Unassembled WGS sequence"/>
</dbReference>
<dbReference type="PANTHER" id="PTHR30346">
    <property type="entry name" value="TRANSCRIPTIONAL DUAL REGULATOR HCAR-RELATED"/>
    <property type="match status" value="1"/>
</dbReference>
<dbReference type="RefSeq" id="WP_117580148.1">
    <property type="nucleotide sequence ID" value="NZ_CAXMZF010000001.1"/>
</dbReference>
<dbReference type="SUPFAM" id="SSF53850">
    <property type="entry name" value="Periplasmic binding protein-like II"/>
    <property type="match status" value="1"/>
</dbReference>
<dbReference type="GO" id="GO:0003677">
    <property type="term" value="F:DNA binding"/>
    <property type="evidence" value="ECO:0007669"/>
    <property type="project" value="UniProtKB-KW"/>
</dbReference>
<dbReference type="Pfam" id="PF00126">
    <property type="entry name" value="HTH_1"/>
    <property type="match status" value="1"/>
</dbReference>
<dbReference type="PROSITE" id="PS50931">
    <property type="entry name" value="HTH_LYSR"/>
    <property type="match status" value="1"/>
</dbReference>
<dbReference type="PANTHER" id="PTHR30346:SF0">
    <property type="entry name" value="HCA OPERON TRANSCRIPTIONAL ACTIVATOR HCAR"/>
    <property type="match status" value="1"/>
</dbReference>
<dbReference type="SUPFAM" id="SSF46785">
    <property type="entry name" value="Winged helix' DNA-binding domain"/>
    <property type="match status" value="1"/>
</dbReference>
<evidence type="ECO:0000313" key="6">
    <source>
        <dbReference type="EMBL" id="RGD87184.1"/>
    </source>
</evidence>
<protein>
    <submittedName>
        <fullName evidence="6">LysR family transcriptional regulator</fullName>
    </submittedName>
</protein>
<name>A0A3E3EGX9_9FIRM</name>
<evidence type="ECO:0000313" key="7">
    <source>
        <dbReference type="Proteomes" id="UP000261032"/>
    </source>
</evidence>
<sequence length="306" mass="35139">MKNEQLRNFIKVVDCGSINKAAEQLYVSQPSLSRSIHSLEEEMGKELVIRSNRGVTLTPTGRLLYYYGRSILEQFQVLEKLKNLSEESIYSKLAVSVDSIFLRDDLILQFYNHIRSADTEIKMIETTAEEVLNNVSDMTSEIGIVILNNYQLAIFKKMTELKDVEMIVLGTGPLYVHINEQNPLAKGKIIDAKELVSSTYIHLPHDFFSNLNLSLTIDGSIQISSFHKTITMSNYHAIINMLNHTDAFMLGHKWQIEELKHSRIKSMQFQNCNINKSFIIIKRKREILSDAAKIFLEIINDNYADM</sequence>
<proteinExistence type="inferred from homology"/>
<dbReference type="InterPro" id="IPR005119">
    <property type="entry name" value="LysR_subst-bd"/>
</dbReference>
<keyword evidence="4" id="KW-0804">Transcription</keyword>
<feature type="domain" description="HTH lysR-type" evidence="5">
    <location>
        <begin position="1"/>
        <end position="58"/>
    </location>
</feature>
<dbReference type="Gene3D" id="1.10.10.10">
    <property type="entry name" value="Winged helix-like DNA-binding domain superfamily/Winged helix DNA-binding domain"/>
    <property type="match status" value="1"/>
</dbReference>
<organism evidence="6 7">
    <name type="scientific">Thomasclavelia ramosa</name>
    <dbReference type="NCBI Taxonomy" id="1547"/>
    <lineage>
        <taxon>Bacteria</taxon>
        <taxon>Bacillati</taxon>
        <taxon>Bacillota</taxon>
        <taxon>Erysipelotrichia</taxon>
        <taxon>Erysipelotrichales</taxon>
        <taxon>Coprobacillaceae</taxon>
        <taxon>Thomasclavelia</taxon>
    </lineage>
</organism>
<keyword evidence="3" id="KW-0238">DNA-binding</keyword>
<dbReference type="GO" id="GO:0032993">
    <property type="term" value="C:protein-DNA complex"/>
    <property type="evidence" value="ECO:0007669"/>
    <property type="project" value="TreeGrafter"/>
</dbReference>
<accession>A0A3E3EGX9</accession>
<gene>
    <name evidence="6" type="ORF">DXB93_00465</name>
</gene>
<keyword evidence="2" id="KW-0805">Transcription regulation</keyword>
<reference evidence="6 7" key="1">
    <citation type="submission" date="2018-08" db="EMBL/GenBank/DDBJ databases">
        <title>A genome reference for cultivated species of the human gut microbiota.</title>
        <authorList>
            <person name="Zou Y."/>
            <person name="Xue W."/>
            <person name="Luo G."/>
        </authorList>
    </citation>
    <scope>NUCLEOTIDE SEQUENCE [LARGE SCALE GENOMIC DNA]</scope>
    <source>
        <strain evidence="6 7">OM06-4</strain>
    </source>
</reference>
<evidence type="ECO:0000259" key="5">
    <source>
        <dbReference type="PROSITE" id="PS50931"/>
    </source>
</evidence>
<dbReference type="InterPro" id="IPR000847">
    <property type="entry name" value="LysR_HTH_N"/>
</dbReference>
<dbReference type="PRINTS" id="PR00039">
    <property type="entry name" value="HTHLYSR"/>
</dbReference>
<evidence type="ECO:0000256" key="4">
    <source>
        <dbReference type="ARBA" id="ARBA00023163"/>
    </source>
</evidence>
<dbReference type="FunFam" id="1.10.10.10:FF:000001">
    <property type="entry name" value="LysR family transcriptional regulator"/>
    <property type="match status" value="1"/>
</dbReference>
<dbReference type="GO" id="GO:0003700">
    <property type="term" value="F:DNA-binding transcription factor activity"/>
    <property type="evidence" value="ECO:0007669"/>
    <property type="project" value="InterPro"/>
</dbReference>
<comment type="caution">
    <text evidence="6">The sequence shown here is derived from an EMBL/GenBank/DDBJ whole genome shotgun (WGS) entry which is preliminary data.</text>
</comment>
<dbReference type="EMBL" id="QUSL01000001">
    <property type="protein sequence ID" value="RGD87184.1"/>
    <property type="molecule type" value="Genomic_DNA"/>
</dbReference>
<evidence type="ECO:0000256" key="1">
    <source>
        <dbReference type="ARBA" id="ARBA00009437"/>
    </source>
</evidence>